<accession>A0A0B1RYZ7</accession>
<sequence length="69" mass="7754">MLEHRLSSPPEEIYSLHRKLSGSYLLATKLKAVVSCGGLFNEIYDNFKFGEDGKDMDIDSIPDDTTDTQ</sequence>
<organism evidence="1 2">
    <name type="scientific">Oesophagostomum dentatum</name>
    <name type="common">Nodular worm</name>
    <dbReference type="NCBI Taxonomy" id="61180"/>
    <lineage>
        <taxon>Eukaryota</taxon>
        <taxon>Metazoa</taxon>
        <taxon>Ecdysozoa</taxon>
        <taxon>Nematoda</taxon>
        <taxon>Chromadorea</taxon>
        <taxon>Rhabditida</taxon>
        <taxon>Rhabditina</taxon>
        <taxon>Rhabditomorpha</taxon>
        <taxon>Strongyloidea</taxon>
        <taxon>Strongylidae</taxon>
        <taxon>Oesophagostomum</taxon>
    </lineage>
</organism>
<name>A0A0B1RYZ7_OESDE</name>
<gene>
    <name evidence="1" type="ORF">OESDEN_22062</name>
</gene>
<keyword evidence="2" id="KW-1185">Reference proteome</keyword>
<dbReference type="PANTHER" id="PTHR43851">
    <property type="match status" value="1"/>
</dbReference>
<dbReference type="InterPro" id="IPR051409">
    <property type="entry name" value="Atypical_kinase_ADCK"/>
</dbReference>
<proteinExistence type="predicted"/>
<evidence type="ECO:0000313" key="2">
    <source>
        <dbReference type="Proteomes" id="UP000053660"/>
    </source>
</evidence>
<reference evidence="1 2" key="1">
    <citation type="submission" date="2014-03" db="EMBL/GenBank/DDBJ databases">
        <title>Draft genome of the hookworm Oesophagostomum dentatum.</title>
        <authorList>
            <person name="Mitreva M."/>
        </authorList>
    </citation>
    <scope>NUCLEOTIDE SEQUENCE [LARGE SCALE GENOMIC DNA]</scope>
    <source>
        <strain evidence="1 2">OD-Hann</strain>
    </source>
</reference>
<dbReference type="PANTHER" id="PTHR43851:SF3">
    <property type="entry name" value="COENZYME Q8"/>
    <property type="match status" value="1"/>
</dbReference>
<protein>
    <submittedName>
        <fullName evidence="1">Uncharacterized protein</fullName>
    </submittedName>
</protein>
<dbReference type="Proteomes" id="UP000053660">
    <property type="component" value="Unassembled WGS sequence"/>
</dbReference>
<dbReference type="AlphaFoldDB" id="A0A0B1RYZ7"/>
<dbReference type="GO" id="GO:0006744">
    <property type="term" value="P:ubiquinone biosynthetic process"/>
    <property type="evidence" value="ECO:0007669"/>
    <property type="project" value="TreeGrafter"/>
</dbReference>
<dbReference type="OrthoDB" id="201153at2759"/>
<evidence type="ECO:0000313" key="1">
    <source>
        <dbReference type="EMBL" id="KHJ78318.1"/>
    </source>
</evidence>
<dbReference type="EMBL" id="KN609892">
    <property type="protein sequence ID" value="KHJ78318.1"/>
    <property type="molecule type" value="Genomic_DNA"/>
</dbReference>